<dbReference type="EMBL" id="JABUMX010000005">
    <property type="protein sequence ID" value="NTS33264.1"/>
    <property type="molecule type" value="Genomic_DNA"/>
</dbReference>
<dbReference type="Gene3D" id="3.10.450.50">
    <property type="match status" value="1"/>
</dbReference>
<dbReference type="Pfam" id="PF12680">
    <property type="entry name" value="SnoaL_2"/>
    <property type="match status" value="1"/>
</dbReference>
<gene>
    <name evidence="2" type="ORF">HQ945_18590</name>
</gene>
<dbReference type="Proteomes" id="UP000550508">
    <property type="component" value="Unassembled WGS sequence"/>
</dbReference>
<dbReference type="SUPFAM" id="SSF54427">
    <property type="entry name" value="NTF2-like"/>
    <property type="match status" value="1"/>
</dbReference>
<proteinExistence type="predicted"/>
<keyword evidence="3" id="KW-1185">Reference proteome</keyword>
<name>A0A849VWT8_9HYPH</name>
<dbReference type="AlphaFoldDB" id="A0A849VWT8"/>
<comment type="caution">
    <text evidence="2">The sequence shown here is derived from an EMBL/GenBank/DDBJ whole genome shotgun (WGS) entry which is preliminary data.</text>
</comment>
<sequence>MVNNEIAVARASYDAYVAKDRDAMERLVAEDFHFTSPLDNGIDRQTYFERCWPTSYSIEAFSFIHLVAQGNEVFVTYEGKRSDGHRFRNTEILTIRDGKIAAVEVYFGWSLPHDAKPGGFVNPK</sequence>
<reference evidence="2 3" key="1">
    <citation type="submission" date="2020-05" db="EMBL/GenBank/DDBJ databases">
        <authorList>
            <person name="Kim M.K."/>
        </authorList>
    </citation>
    <scope>NUCLEOTIDE SEQUENCE [LARGE SCALE GENOMIC DNA]</scope>
    <source>
        <strain evidence="2 3">BT25</strain>
    </source>
</reference>
<accession>A0A849VWT8</accession>
<feature type="domain" description="SnoaL-like" evidence="1">
    <location>
        <begin position="9"/>
        <end position="102"/>
    </location>
</feature>
<evidence type="ECO:0000313" key="3">
    <source>
        <dbReference type="Proteomes" id="UP000550508"/>
    </source>
</evidence>
<dbReference type="InterPro" id="IPR032710">
    <property type="entry name" value="NTF2-like_dom_sf"/>
</dbReference>
<protein>
    <submittedName>
        <fullName evidence="2">Nuclear transport factor 2 family protein</fullName>
    </submittedName>
</protein>
<evidence type="ECO:0000259" key="1">
    <source>
        <dbReference type="Pfam" id="PF12680"/>
    </source>
</evidence>
<organism evidence="2 3">
    <name type="scientific">Phyllobacterium pellucidum</name>
    <dbReference type="NCBI Taxonomy" id="2740464"/>
    <lineage>
        <taxon>Bacteria</taxon>
        <taxon>Pseudomonadati</taxon>
        <taxon>Pseudomonadota</taxon>
        <taxon>Alphaproteobacteria</taxon>
        <taxon>Hyphomicrobiales</taxon>
        <taxon>Phyllobacteriaceae</taxon>
        <taxon>Phyllobacterium</taxon>
    </lineage>
</organism>
<dbReference type="RefSeq" id="WP_113281039.1">
    <property type="nucleotide sequence ID" value="NZ_JABUMX010000005.1"/>
</dbReference>
<evidence type="ECO:0000313" key="2">
    <source>
        <dbReference type="EMBL" id="NTS33264.1"/>
    </source>
</evidence>
<dbReference type="InterPro" id="IPR037401">
    <property type="entry name" value="SnoaL-like"/>
</dbReference>